<name>A6G970_9BACT</name>
<gene>
    <name evidence="1" type="ORF">PPSIR1_02998</name>
</gene>
<comment type="caution">
    <text evidence="1">The sequence shown here is derived from an EMBL/GenBank/DDBJ whole genome shotgun (WGS) entry which is preliminary data.</text>
</comment>
<dbReference type="AlphaFoldDB" id="A6G970"/>
<reference evidence="1 2" key="1">
    <citation type="submission" date="2007-06" db="EMBL/GenBank/DDBJ databases">
        <authorList>
            <person name="Shimkets L."/>
            <person name="Ferriera S."/>
            <person name="Johnson J."/>
            <person name="Kravitz S."/>
            <person name="Beeson K."/>
            <person name="Sutton G."/>
            <person name="Rogers Y.-H."/>
            <person name="Friedman R."/>
            <person name="Frazier M."/>
            <person name="Venter J.C."/>
        </authorList>
    </citation>
    <scope>NUCLEOTIDE SEQUENCE [LARGE SCALE GENOMIC DNA]</scope>
    <source>
        <strain evidence="1 2">SIR-1</strain>
    </source>
</reference>
<sequence length="39" mass="4351">MTLASDLRWCSDTFDGEANRDLMAMSVEARLQAVTNFAL</sequence>
<keyword evidence="2" id="KW-1185">Reference proteome</keyword>
<dbReference type="EMBL" id="ABCS01000043">
    <property type="protein sequence ID" value="EDM77618.1"/>
    <property type="molecule type" value="Genomic_DNA"/>
</dbReference>
<proteinExistence type="predicted"/>
<accession>A6G970</accession>
<organism evidence="1 2">
    <name type="scientific">Plesiocystis pacifica SIR-1</name>
    <dbReference type="NCBI Taxonomy" id="391625"/>
    <lineage>
        <taxon>Bacteria</taxon>
        <taxon>Pseudomonadati</taxon>
        <taxon>Myxococcota</taxon>
        <taxon>Polyangia</taxon>
        <taxon>Nannocystales</taxon>
        <taxon>Nannocystaceae</taxon>
        <taxon>Plesiocystis</taxon>
    </lineage>
</organism>
<protein>
    <submittedName>
        <fullName evidence="1">Uncharacterized protein</fullName>
    </submittedName>
</protein>
<evidence type="ECO:0000313" key="2">
    <source>
        <dbReference type="Proteomes" id="UP000005801"/>
    </source>
</evidence>
<evidence type="ECO:0000313" key="1">
    <source>
        <dbReference type="EMBL" id="EDM77618.1"/>
    </source>
</evidence>
<dbReference type="Proteomes" id="UP000005801">
    <property type="component" value="Unassembled WGS sequence"/>
</dbReference>